<name>A0A9D4PKT5_RHISA</name>
<reference evidence="1" key="1">
    <citation type="journal article" date="2020" name="Cell">
        <title>Large-Scale Comparative Analyses of Tick Genomes Elucidate Their Genetic Diversity and Vector Capacities.</title>
        <authorList>
            <consortium name="Tick Genome and Microbiome Consortium (TIGMIC)"/>
            <person name="Jia N."/>
            <person name="Wang J."/>
            <person name="Shi W."/>
            <person name="Du L."/>
            <person name="Sun Y."/>
            <person name="Zhan W."/>
            <person name="Jiang J.F."/>
            <person name="Wang Q."/>
            <person name="Zhang B."/>
            <person name="Ji P."/>
            <person name="Bell-Sakyi L."/>
            <person name="Cui X.M."/>
            <person name="Yuan T.T."/>
            <person name="Jiang B.G."/>
            <person name="Yang W.F."/>
            <person name="Lam T.T."/>
            <person name="Chang Q.C."/>
            <person name="Ding S.J."/>
            <person name="Wang X.J."/>
            <person name="Zhu J.G."/>
            <person name="Ruan X.D."/>
            <person name="Zhao L."/>
            <person name="Wei J.T."/>
            <person name="Ye R.Z."/>
            <person name="Que T.C."/>
            <person name="Du C.H."/>
            <person name="Zhou Y.H."/>
            <person name="Cheng J.X."/>
            <person name="Dai P.F."/>
            <person name="Guo W.B."/>
            <person name="Han X.H."/>
            <person name="Huang E.J."/>
            <person name="Li L.F."/>
            <person name="Wei W."/>
            <person name="Gao Y.C."/>
            <person name="Liu J.Z."/>
            <person name="Shao H.Z."/>
            <person name="Wang X."/>
            <person name="Wang C.C."/>
            <person name="Yang T.C."/>
            <person name="Huo Q.B."/>
            <person name="Li W."/>
            <person name="Chen H.Y."/>
            <person name="Chen S.E."/>
            <person name="Zhou L.G."/>
            <person name="Ni X.B."/>
            <person name="Tian J.H."/>
            <person name="Sheng Y."/>
            <person name="Liu T."/>
            <person name="Pan Y.S."/>
            <person name="Xia L.Y."/>
            <person name="Li J."/>
            <person name="Zhao F."/>
            <person name="Cao W.C."/>
        </authorList>
    </citation>
    <scope>NUCLEOTIDE SEQUENCE</scope>
    <source>
        <strain evidence="1">Rsan-2018</strain>
    </source>
</reference>
<keyword evidence="2" id="KW-1185">Reference proteome</keyword>
<dbReference type="EMBL" id="JABSTV010001253">
    <property type="protein sequence ID" value="KAH7944583.1"/>
    <property type="molecule type" value="Genomic_DNA"/>
</dbReference>
<dbReference type="Proteomes" id="UP000821837">
    <property type="component" value="Unassembled WGS sequence"/>
</dbReference>
<accession>A0A9D4PKT5</accession>
<evidence type="ECO:0000313" key="1">
    <source>
        <dbReference type="EMBL" id="KAH7944583.1"/>
    </source>
</evidence>
<dbReference type="PANTHER" id="PTHR47272">
    <property type="entry name" value="DDE_TNP_1_7 DOMAIN-CONTAINING PROTEIN"/>
    <property type="match status" value="1"/>
</dbReference>
<proteinExistence type="predicted"/>
<evidence type="ECO:0000313" key="2">
    <source>
        <dbReference type="Proteomes" id="UP000821837"/>
    </source>
</evidence>
<dbReference type="AlphaFoldDB" id="A0A9D4PKT5"/>
<reference evidence="1" key="2">
    <citation type="submission" date="2021-09" db="EMBL/GenBank/DDBJ databases">
        <authorList>
            <person name="Jia N."/>
            <person name="Wang J."/>
            <person name="Shi W."/>
            <person name="Du L."/>
            <person name="Sun Y."/>
            <person name="Zhan W."/>
            <person name="Jiang J."/>
            <person name="Wang Q."/>
            <person name="Zhang B."/>
            <person name="Ji P."/>
            <person name="Sakyi L.B."/>
            <person name="Cui X."/>
            <person name="Yuan T."/>
            <person name="Jiang B."/>
            <person name="Yang W."/>
            <person name="Lam T.T.-Y."/>
            <person name="Chang Q."/>
            <person name="Ding S."/>
            <person name="Wang X."/>
            <person name="Zhu J."/>
            <person name="Ruan X."/>
            <person name="Zhao L."/>
            <person name="Wei J."/>
            <person name="Que T."/>
            <person name="Du C."/>
            <person name="Cheng J."/>
            <person name="Dai P."/>
            <person name="Han X."/>
            <person name="Huang E."/>
            <person name="Gao Y."/>
            <person name="Liu J."/>
            <person name="Shao H."/>
            <person name="Ye R."/>
            <person name="Li L."/>
            <person name="Wei W."/>
            <person name="Wang X."/>
            <person name="Wang C."/>
            <person name="Huo Q."/>
            <person name="Li W."/>
            <person name="Guo W."/>
            <person name="Chen H."/>
            <person name="Chen S."/>
            <person name="Zhou L."/>
            <person name="Zhou L."/>
            <person name="Ni X."/>
            <person name="Tian J."/>
            <person name="Zhou Y."/>
            <person name="Sheng Y."/>
            <person name="Liu T."/>
            <person name="Pan Y."/>
            <person name="Xia L."/>
            <person name="Li J."/>
            <person name="Zhao F."/>
            <person name="Cao W."/>
        </authorList>
    </citation>
    <scope>NUCLEOTIDE SEQUENCE</scope>
    <source>
        <strain evidence="1">Rsan-2018</strain>
        <tissue evidence="1">Larvae</tissue>
    </source>
</reference>
<protein>
    <recommendedName>
        <fullName evidence="3">PiggyBac transposable element-derived protein domain-containing protein</fullName>
    </recommendedName>
</protein>
<sequence length="127" mass="13760">MDASSFYGSARLKDHSICRQKASTTSAQALLARIADGNISDGDFSDDEFEESDEIGLKFLGILTSGTIRANRLLGCELKSEKALKKEGRGSSDFKIAEEGDVVIVRWYDNGPVNMVSTIVGLVLIRA</sequence>
<evidence type="ECO:0008006" key="3">
    <source>
        <dbReference type="Google" id="ProtNLM"/>
    </source>
</evidence>
<organism evidence="1 2">
    <name type="scientific">Rhipicephalus sanguineus</name>
    <name type="common">Brown dog tick</name>
    <name type="synonym">Ixodes sanguineus</name>
    <dbReference type="NCBI Taxonomy" id="34632"/>
    <lineage>
        <taxon>Eukaryota</taxon>
        <taxon>Metazoa</taxon>
        <taxon>Ecdysozoa</taxon>
        <taxon>Arthropoda</taxon>
        <taxon>Chelicerata</taxon>
        <taxon>Arachnida</taxon>
        <taxon>Acari</taxon>
        <taxon>Parasitiformes</taxon>
        <taxon>Ixodida</taxon>
        <taxon>Ixodoidea</taxon>
        <taxon>Ixodidae</taxon>
        <taxon>Rhipicephalinae</taxon>
        <taxon>Rhipicephalus</taxon>
        <taxon>Rhipicephalus</taxon>
    </lineage>
</organism>
<gene>
    <name evidence="1" type="ORF">HPB52_021400</name>
</gene>
<comment type="caution">
    <text evidence="1">The sequence shown here is derived from an EMBL/GenBank/DDBJ whole genome shotgun (WGS) entry which is preliminary data.</text>
</comment>